<protein>
    <submittedName>
        <fullName evidence="6">Glutathione ABC transporter ATP-binding protein</fullName>
    </submittedName>
</protein>
<dbReference type="SUPFAM" id="SSF52540">
    <property type="entry name" value="P-loop containing nucleoside triphosphate hydrolases"/>
    <property type="match status" value="2"/>
</dbReference>
<dbReference type="SMART" id="SM00382">
    <property type="entry name" value="AAA"/>
    <property type="match status" value="2"/>
</dbReference>
<dbReference type="OrthoDB" id="8036461at2"/>
<dbReference type="InterPro" id="IPR027417">
    <property type="entry name" value="P-loop_NTPase"/>
</dbReference>
<dbReference type="CDD" id="cd03257">
    <property type="entry name" value="ABC_NikE_OppD_transporters"/>
    <property type="match status" value="2"/>
</dbReference>
<dbReference type="GO" id="GO:0015833">
    <property type="term" value="P:peptide transport"/>
    <property type="evidence" value="ECO:0007669"/>
    <property type="project" value="InterPro"/>
</dbReference>
<dbReference type="GO" id="GO:0005524">
    <property type="term" value="F:ATP binding"/>
    <property type="evidence" value="ECO:0007669"/>
    <property type="project" value="UniProtKB-KW"/>
</dbReference>
<reference evidence="6 7" key="1">
    <citation type="submission" date="2016-05" db="EMBL/GenBank/DDBJ databases">
        <title>Complete genome sequence of Corynebacterium crudilactis, a new Corynebacterium species isolated from raw cow's milk.</title>
        <authorList>
            <person name="Christian R."/>
            <person name="Zimmermann J."/>
            <person name="Lipski A."/>
            <person name="Kalinowski J."/>
        </authorList>
    </citation>
    <scope>NUCLEOTIDE SEQUENCE [LARGE SCALE GENOMIC DNA]</scope>
    <source>
        <strain evidence="6 7">JZ16</strain>
    </source>
</reference>
<dbReference type="Pfam" id="PF08352">
    <property type="entry name" value="oligo_HPY"/>
    <property type="match status" value="2"/>
</dbReference>
<dbReference type="AlphaFoldDB" id="A0A172QWC6"/>
<dbReference type="NCBIfam" id="NF007739">
    <property type="entry name" value="PRK10419.1"/>
    <property type="match status" value="2"/>
</dbReference>
<dbReference type="InterPro" id="IPR050319">
    <property type="entry name" value="ABC_transp_ATP-bind"/>
</dbReference>
<keyword evidence="7" id="KW-1185">Reference proteome</keyword>
<evidence type="ECO:0000313" key="6">
    <source>
        <dbReference type="EMBL" id="ANE05017.1"/>
    </source>
</evidence>
<dbReference type="InterPro" id="IPR013563">
    <property type="entry name" value="Oligopep_ABC_C"/>
</dbReference>
<sequence>MSTPLLSIRDLHITFSQPRPAVKQIDLDVVRGETLALVGESGSGKSMTARAVLGLLPPGASATGSIKLNGEEILGAKEESLNHFRGSTVALIFQDPQSALNPVRRIGWQISEAIRAHRTASNEQIRERALELLEQVEIPAPEAVLEKYPHQLSGGQKQRIAIALALANDPELLIADEPTTALDVTVQREILTLLRQITARTGMGVLLITHNMGVVAQFADRVAVLRNGEVLESNTTLELFNEPRHPYTKQLLDAVPILNRAGVSASLPTSTTPAPYLEFANVSVKYPPVNGNPEFLAIKNASLSVKEGEILGLVGESGSGKTTLGRVAAGLIAPTGGQVFVAGKELTSLNRREQRALRRDLAFIPQDPSASLNPRRTVGDSIREPLDVHKVGSSATRRTRVLELLDAVALPAEIARRFPDELSGGQRQRIAIARALAMTPKLVIADEPTSALDVSVQAEVIELFRNIQQELGFASIFISHDLAVIGEISDQIAVLRRGELMEHGRTAEVYSSPQTQYTQDLLDAVPSIDITQSPVFL</sequence>
<dbReference type="EMBL" id="CP015622">
    <property type="protein sequence ID" value="ANE05017.1"/>
    <property type="molecule type" value="Genomic_DNA"/>
</dbReference>
<dbReference type="Gene3D" id="3.40.50.300">
    <property type="entry name" value="P-loop containing nucleotide triphosphate hydrolases"/>
    <property type="match status" value="2"/>
</dbReference>
<accession>A0A172QWC6</accession>
<dbReference type="InterPro" id="IPR003439">
    <property type="entry name" value="ABC_transporter-like_ATP-bd"/>
</dbReference>
<dbReference type="RefSeq" id="WP_066568666.1">
    <property type="nucleotide sequence ID" value="NZ_CP015622.1"/>
</dbReference>
<dbReference type="PANTHER" id="PTHR43776">
    <property type="entry name" value="TRANSPORT ATP-BINDING PROTEIN"/>
    <property type="match status" value="1"/>
</dbReference>
<dbReference type="STRING" id="1652495.ccrud_12955"/>
<dbReference type="Proteomes" id="UP000076929">
    <property type="component" value="Chromosome"/>
</dbReference>
<evidence type="ECO:0000256" key="1">
    <source>
        <dbReference type="ARBA" id="ARBA00005417"/>
    </source>
</evidence>
<dbReference type="KEGG" id="ccjz:ccrud_12955"/>
<dbReference type="PROSITE" id="PS50893">
    <property type="entry name" value="ABC_TRANSPORTER_2"/>
    <property type="match status" value="2"/>
</dbReference>
<dbReference type="NCBIfam" id="NF008453">
    <property type="entry name" value="PRK11308.1"/>
    <property type="match status" value="2"/>
</dbReference>
<dbReference type="FunFam" id="3.40.50.300:FF:000016">
    <property type="entry name" value="Oligopeptide ABC transporter ATP-binding component"/>
    <property type="match status" value="1"/>
</dbReference>
<evidence type="ECO:0000256" key="3">
    <source>
        <dbReference type="ARBA" id="ARBA00022741"/>
    </source>
</evidence>
<feature type="domain" description="ABC transporter" evidence="5">
    <location>
        <begin position="277"/>
        <end position="522"/>
    </location>
</feature>
<organism evidence="6 7">
    <name type="scientific">Corynebacterium crudilactis</name>
    <dbReference type="NCBI Taxonomy" id="1652495"/>
    <lineage>
        <taxon>Bacteria</taxon>
        <taxon>Bacillati</taxon>
        <taxon>Actinomycetota</taxon>
        <taxon>Actinomycetes</taxon>
        <taxon>Mycobacteriales</taxon>
        <taxon>Corynebacteriaceae</taxon>
        <taxon>Corynebacterium</taxon>
    </lineage>
</organism>
<evidence type="ECO:0000259" key="5">
    <source>
        <dbReference type="PROSITE" id="PS50893"/>
    </source>
</evidence>
<dbReference type="Pfam" id="PF00005">
    <property type="entry name" value="ABC_tran"/>
    <property type="match status" value="2"/>
</dbReference>
<dbReference type="GO" id="GO:0055085">
    <property type="term" value="P:transmembrane transport"/>
    <property type="evidence" value="ECO:0007669"/>
    <property type="project" value="UniProtKB-ARBA"/>
</dbReference>
<name>A0A172QWC6_9CORY</name>
<evidence type="ECO:0000256" key="4">
    <source>
        <dbReference type="ARBA" id="ARBA00022840"/>
    </source>
</evidence>
<dbReference type="InterPro" id="IPR003593">
    <property type="entry name" value="AAA+_ATPase"/>
</dbReference>
<evidence type="ECO:0000256" key="2">
    <source>
        <dbReference type="ARBA" id="ARBA00022448"/>
    </source>
</evidence>
<feature type="domain" description="ABC transporter" evidence="5">
    <location>
        <begin position="6"/>
        <end position="252"/>
    </location>
</feature>
<dbReference type="PROSITE" id="PS00211">
    <property type="entry name" value="ABC_TRANSPORTER_1"/>
    <property type="match status" value="2"/>
</dbReference>
<comment type="similarity">
    <text evidence="1">Belongs to the ABC transporter superfamily.</text>
</comment>
<dbReference type="InterPro" id="IPR017871">
    <property type="entry name" value="ABC_transporter-like_CS"/>
</dbReference>
<keyword evidence="4 6" id="KW-0067">ATP-binding</keyword>
<dbReference type="PANTHER" id="PTHR43776:SF7">
    <property type="entry name" value="D,D-DIPEPTIDE TRANSPORT ATP-BINDING PROTEIN DDPF-RELATED"/>
    <property type="match status" value="1"/>
</dbReference>
<evidence type="ECO:0000313" key="7">
    <source>
        <dbReference type="Proteomes" id="UP000076929"/>
    </source>
</evidence>
<dbReference type="GO" id="GO:0016887">
    <property type="term" value="F:ATP hydrolysis activity"/>
    <property type="evidence" value="ECO:0007669"/>
    <property type="project" value="InterPro"/>
</dbReference>
<keyword evidence="2" id="KW-0813">Transport</keyword>
<proteinExistence type="inferred from homology"/>
<keyword evidence="3" id="KW-0547">Nucleotide-binding</keyword>
<gene>
    <name evidence="6" type="ORF">ccrud_12955</name>
</gene>